<dbReference type="Pfam" id="PF13487">
    <property type="entry name" value="HD_5"/>
    <property type="match status" value="1"/>
</dbReference>
<evidence type="ECO:0000313" key="4">
    <source>
        <dbReference type="EMBL" id="XBV84277.1"/>
    </source>
</evidence>
<keyword evidence="4" id="KW-0614">Plasmid</keyword>
<dbReference type="InterPro" id="IPR013655">
    <property type="entry name" value="PAS_fold_3"/>
</dbReference>
<dbReference type="PANTHER" id="PTHR45228">
    <property type="entry name" value="CYCLIC DI-GMP PHOSPHODIESTERASE TM_0186-RELATED"/>
    <property type="match status" value="1"/>
</dbReference>
<dbReference type="KEGG" id="dsc:ABOD76_04250"/>
<dbReference type="InterPro" id="IPR003607">
    <property type="entry name" value="HD/PDEase_dom"/>
</dbReference>
<dbReference type="InterPro" id="IPR003018">
    <property type="entry name" value="GAF"/>
</dbReference>
<dbReference type="SUPFAM" id="SSF55781">
    <property type="entry name" value="GAF domain-like"/>
    <property type="match status" value="2"/>
</dbReference>
<dbReference type="SUPFAM" id="SSF109604">
    <property type="entry name" value="HD-domain/PDEase-like"/>
    <property type="match status" value="1"/>
</dbReference>
<dbReference type="Gene3D" id="3.30.450.40">
    <property type="match status" value="2"/>
</dbReference>
<dbReference type="Pfam" id="PF13426">
    <property type="entry name" value="PAS_9"/>
    <property type="match status" value="1"/>
</dbReference>
<dbReference type="SMART" id="SM00471">
    <property type="entry name" value="HDc"/>
    <property type="match status" value="1"/>
</dbReference>
<accession>A0AAU7U6L2</accession>
<protein>
    <submittedName>
        <fullName evidence="4">PAS domain S-box protein</fullName>
    </submittedName>
</protein>
<dbReference type="CDD" id="cd00077">
    <property type="entry name" value="HDc"/>
    <property type="match status" value="1"/>
</dbReference>
<dbReference type="InterPro" id="IPR035965">
    <property type="entry name" value="PAS-like_dom_sf"/>
</dbReference>
<dbReference type="EMBL" id="CP158298">
    <property type="protein sequence ID" value="XBV84277.1"/>
    <property type="molecule type" value="Genomic_DNA"/>
</dbReference>
<dbReference type="SMART" id="SM00086">
    <property type="entry name" value="PAC"/>
    <property type="match status" value="3"/>
</dbReference>
<reference evidence="4" key="1">
    <citation type="submission" date="2024-06" db="EMBL/GenBank/DDBJ databases">
        <title>Draft Genome Sequence of Deinococcus sonorensis Type Strain KR-87, a Biofilm Producing Representative of the Genus Deinococcus.</title>
        <authorList>
            <person name="Boren L.S."/>
            <person name="Grosso R.A."/>
            <person name="Hugenberg-Cox A.N."/>
            <person name="Hill J.T.E."/>
            <person name="Albert C.M."/>
            <person name="Tuohy J.M."/>
        </authorList>
    </citation>
    <scope>NUCLEOTIDE SEQUENCE</scope>
    <source>
        <strain evidence="4">KR-87</strain>
        <plasmid evidence="4">pDson03</plasmid>
    </source>
</reference>
<dbReference type="CDD" id="cd00130">
    <property type="entry name" value="PAS"/>
    <property type="match status" value="4"/>
</dbReference>
<dbReference type="PROSITE" id="PS50113">
    <property type="entry name" value="PAC"/>
    <property type="match status" value="1"/>
</dbReference>
<sequence length="1008" mass="111738">MLWKVSSNLIVVLDQERRLIHVNPAAQAFFLGEDPPARPEDAEDWTVRHLARRVHPSDVAEVGATLASLTGTDTLTLAPFRARDARGAWRWLEGRACRLDGPPAVGGIIITLNDVTDRAADAARTQAVMAIASVLSHAHGSQEITQVILKEVLRVMQASAGSVLLLDEGDQTLVMAGSVGYPEALKDPWRRFSVQLDTPATQALRTGEDLYLQAAGWAALFPHLPHRRGAAAAIPLQVDGRMLGVLTLTFAEDRSFSPADRAFIRSLADQCAQNLQRGQLLEQMKASQARLRKLTEHSADFTLVLTLAGTLTFTTDASLHLIGYTEDQLVGQNVLSFIHPDDVAFVKVALERTPQHPGIPITFRFRARAGHWLWLEAVGTDHTADPDIGGILVNARDVTRTITLLQDLAGREAAFRHLFEHNPLPMCVTDIETLEILAVNDAAVDRYGYTREEFLALNLVDLRPAEDTQQLRAALEAMKRQPSNVMQVRHRRKNGELMDIVVHARALTFADRAARLAVLEDVTEQRRSERALRSSERKFRLLAENAHAVIIARNVAEADTYISPSIDRLIGYPPGEVARTPLQHFVHPEDRAAFTAFCRQVASGAVTPAELELRLRHAAGHTIWAHLIVTAGYDAHGTLTDYQATVHDITHRKTADQDRQAQQDRDRLLLDVTAALEAQQPPERIARMVLERCVTLPGVDAGAYLTDAGRRGTWVTAGRTVPPLPRDLRRLWALGRADMPSAGPVTARMAPALQDGWRSVMTQPVMVDHELVGAFILLSADEDLATETVRLLRTVTERMAVAMERTRHVAQLQQSREETLRAMGVFLEYRDYETKGHIDRVVQLTEAFARALAFPATELDALRWGAYLHDTGKVAISDRLLLKPGPLTDDEFRVVQQHPTIGHDMLRAIPNLPATTLDVVMHHHERWDGTGYPHGLTGPAIPVGARLFALVDVFDALISARPYKRAWRVQEALAEIERTSGHHFDPDLAAQFLRLIREGWGAAADERA</sequence>
<dbReference type="SMART" id="SM00065">
    <property type="entry name" value="GAF"/>
    <property type="match status" value="2"/>
</dbReference>
<feature type="domain" description="PAC" evidence="2">
    <location>
        <begin position="609"/>
        <end position="661"/>
    </location>
</feature>
<name>A0AAU7U6L2_9DEIO</name>
<dbReference type="InterPro" id="IPR001610">
    <property type="entry name" value="PAC"/>
</dbReference>
<dbReference type="SUPFAM" id="SSF55785">
    <property type="entry name" value="PYP-like sensor domain (PAS domain)"/>
    <property type="match status" value="4"/>
</dbReference>
<feature type="domain" description="PAS" evidence="1">
    <location>
        <begin position="411"/>
        <end position="482"/>
    </location>
</feature>
<gene>
    <name evidence="4" type="ORF">ABOD76_04250</name>
</gene>
<feature type="domain" description="HD-GYP" evidence="3">
    <location>
        <begin position="812"/>
        <end position="1008"/>
    </location>
</feature>
<dbReference type="Pfam" id="PF08447">
    <property type="entry name" value="PAS_3"/>
    <property type="match status" value="2"/>
</dbReference>
<evidence type="ECO:0000259" key="3">
    <source>
        <dbReference type="PROSITE" id="PS51832"/>
    </source>
</evidence>
<dbReference type="InterPro" id="IPR000700">
    <property type="entry name" value="PAS-assoc_C"/>
</dbReference>
<dbReference type="AlphaFoldDB" id="A0AAU7U6L2"/>
<evidence type="ECO:0000259" key="2">
    <source>
        <dbReference type="PROSITE" id="PS50113"/>
    </source>
</evidence>
<dbReference type="NCBIfam" id="TIGR00229">
    <property type="entry name" value="sensory_box"/>
    <property type="match status" value="3"/>
</dbReference>
<dbReference type="PROSITE" id="PS50112">
    <property type="entry name" value="PAS"/>
    <property type="match status" value="3"/>
</dbReference>
<dbReference type="RefSeq" id="WP_350242313.1">
    <property type="nucleotide sequence ID" value="NZ_CP158298.1"/>
</dbReference>
<dbReference type="InterPro" id="IPR029016">
    <property type="entry name" value="GAF-like_dom_sf"/>
</dbReference>
<dbReference type="Pfam" id="PF13185">
    <property type="entry name" value="GAF_2"/>
    <property type="match status" value="1"/>
</dbReference>
<organism evidence="4">
    <name type="scientific">Deinococcus sonorensis KR-87</name>
    <dbReference type="NCBI Taxonomy" id="694439"/>
    <lineage>
        <taxon>Bacteria</taxon>
        <taxon>Thermotogati</taxon>
        <taxon>Deinococcota</taxon>
        <taxon>Deinococci</taxon>
        <taxon>Deinococcales</taxon>
        <taxon>Deinococcaceae</taxon>
        <taxon>Deinococcus</taxon>
    </lineage>
</organism>
<dbReference type="InterPro" id="IPR037522">
    <property type="entry name" value="HD_GYP_dom"/>
</dbReference>
<dbReference type="InterPro" id="IPR000014">
    <property type="entry name" value="PAS"/>
</dbReference>
<evidence type="ECO:0000259" key="1">
    <source>
        <dbReference type="PROSITE" id="PS50112"/>
    </source>
</evidence>
<dbReference type="SMART" id="SM00091">
    <property type="entry name" value="PAS"/>
    <property type="match status" value="3"/>
</dbReference>
<feature type="domain" description="PAS" evidence="1">
    <location>
        <begin position="535"/>
        <end position="605"/>
    </location>
</feature>
<dbReference type="Gene3D" id="3.30.450.20">
    <property type="entry name" value="PAS domain"/>
    <property type="match status" value="4"/>
</dbReference>
<dbReference type="InterPro" id="IPR052020">
    <property type="entry name" value="Cyclic_di-GMP/3'3'-cGAMP_PDE"/>
</dbReference>
<proteinExistence type="predicted"/>
<dbReference type="PROSITE" id="PS51832">
    <property type="entry name" value="HD_GYP"/>
    <property type="match status" value="1"/>
</dbReference>
<geneLocation type="plasmid" evidence="4">
    <name>pDson03</name>
</geneLocation>
<dbReference type="Gene3D" id="1.10.3210.10">
    <property type="entry name" value="Hypothetical protein af1432"/>
    <property type="match status" value="1"/>
</dbReference>
<feature type="domain" description="PAS" evidence="1">
    <location>
        <begin position="287"/>
        <end position="357"/>
    </location>
</feature>